<dbReference type="InterPro" id="IPR039568">
    <property type="entry name" value="Peptidase_MA-like_dom"/>
</dbReference>
<dbReference type="AlphaFoldDB" id="A0A419T3U6"/>
<evidence type="ECO:0000259" key="2">
    <source>
        <dbReference type="Pfam" id="PF13485"/>
    </source>
</evidence>
<gene>
    <name evidence="3" type="ORF">BET03_11540</name>
</gene>
<organism evidence="3 4">
    <name type="scientific">Thermohalobacter berrensis</name>
    <dbReference type="NCBI Taxonomy" id="99594"/>
    <lineage>
        <taxon>Bacteria</taxon>
        <taxon>Bacillati</taxon>
        <taxon>Bacillota</taxon>
        <taxon>Tissierellia</taxon>
        <taxon>Tissierellales</taxon>
        <taxon>Thermohalobacteraceae</taxon>
        <taxon>Thermohalobacter</taxon>
    </lineage>
</organism>
<sequence length="274" mass="32019">MIYLLNSTFSKILAFTLIVILMFLVVSDKLFGFIKISLYPILKNIEKYRILSSVKEYKKLETKHFTIRYNDGNFETAKLTGEIAEKYYDEVCSMFDYHTTEKSDIIIYNDGKKLMENTRINKDIPPLGVYYGGVINILSPEHWIKDKENFAIIYEKKGPVVHEFAHLIVDKITNGNYPMWLTEGIALYTEYKLTGFEWRRDLKNSRDITIEQLNNNFYSINQSKAYRKSFVIVNKISKNWGFDKITLLLDVLGEGNNIRHSAKAVLKVNLYDID</sequence>
<dbReference type="Pfam" id="PF13485">
    <property type="entry name" value="Peptidase_MA_2"/>
    <property type="match status" value="1"/>
</dbReference>
<evidence type="ECO:0000256" key="1">
    <source>
        <dbReference type="SAM" id="Phobius"/>
    </source>
</evidence>
<protein>
    <recommendedName>
        <fullName evidence="2">Peptidase MA-like domain-containing protein</fullName>
    </recommendedName>
</protein>
<proteinExistence type="predicted"/>
<dbReference type="OrthoDB" id="9787613at2"/>
<keyword evidence="4" id="KW-1185">Reference proteome</keyword>
<reference evidence="3 4" key="1">
    <citation type="submission" date="2016-08" db="EMBL/GenBank/DDBJ databases">
        <title>Novel Firmicutes and Novel Genomes.</title>
        <authorList>
            <person name="Poppleton D.I."/>
            <person name="Gribaldo S."/>
        </authorList>
    </citation>
    <scope>NUCLEOTIDE SEQUENCE [LARGE SCALE GENOMIC DNA]</scope>
    <source>
        <strain evidence="3 4">CTT3</strain>
    </source>
</reference>
<dbReference type="Proteomes" id="UP000284177">
    <property type="component" value="Unassembled WGS sequence"/>
</dbReference>
<keyword evidence="1" id="KW-0812">Transmembrane</keyword>
<dbReference type="RefSeq" id="WP_120168949.1">
    <property type="nucleotide sequence ID" value="NZ_MCIB01000013.1"/>
</dbReference>
<feature type="transmembrane region" description="Helical" evidence="1">
    <location>
        <begin position="12"/>
        <end position="34"/>
    </location>
</feature>
<keyword evidence="1" id="KW-1133">Transmembrane helix</keyword>
<evidence type="ECO:0000313" key="4">
    <source>
        <dbReference type="Proteomes" id="UP000284177"/>
    </source>
</evidence>
<feature type="domain" description="Peptidase MA-like" evidence="2">
    <location>
        <begin position="157"/>
        <end position="267"/>
    </location>
</feature>
<accession>A0A419T3U6</accession>
<name>A0A419T3U6_9FIRM</name>
<comment type="caution">
    <text evidence="3">The sequence shown here is derived from an EMBL/GenBank/DDBJ whole genome shotgun (WGS) entry which is preliminary data.</text>
</comment>
<keyword evidence="1" id="KW-0472">Membrane</keyword>
<dbReference type="EMBL" id="MCIB01000013">
    <property type="protein sequence ID" value="RKD32096.1"/>
    <property type="molecule type" value="Genomic_DNA"/>
</dbReference>
<evidence type="ECO:0000313" key="3">
    <source>
        <dbReference type="EMBL" id="RKD32096.1"/>
    </source>
</evidence>